<keyword evidence="4" id="KW-1185">Reference proteome</keyword>
<sequence length="251" mass="28043">MKLLGILRASALCLLAIGFHGPRGVFCSNLKVDPSNESFTVEVSEISENPDDSTVESSSQPSAPATKPGLVFESSTWDDSMLASSVLFINEFCRGIQGDTFKGNTSDANIMELSWPCLSLSSYTKFLSELATVIYGPGAVAGRKIPKNFYEGILEPKDFKVYTKWLRENLPKIWKSYKKMLEESAKLTEEQIKTETSMGPLKYGFVYKSSKRWKWFVWLDLHDILGGIASLLQLFHIQVGKILENFEGSTV</sequence>
<dbReference type="Proteomes" id="UP001195914">
    <property type="component" value="Unassembled WGS sequence"/>
</dbReference>
<protein>
    <submittedName>
        <fullName evidence="3">Secreted antigen 3</fullName>
    </submittedName>
</protein>
<proteinExistence type="predicted"/>
<reference evidence="3" key="1">
    <citation type="journal article" date="2014" name="Nucleic Acids Res.">
        <title>The evolutionary dynamics of variant antigen genes in Babesia reveal a history of genomic innovation underlying host-parasite interaction.</title>
        <authorList>
            <person name="Jackson A.P."/>
            <person name="Otto T.D."/>
            <person name="Darby A."/>
            <person name="Ramaprasad A."/>
            <person name="Xia D."/>
            <person name="Echaide I.E."/>
            <person name="Farber M."/>
            <person name="Gahlot S."/>
            <person name="Gamble J."/>
            <person name="Gupta D."/>
            <person name="Gupta Y."/>
            <person name="Jackson L."/>
            <person name="Malandrin L."/>
            <person name="Malas T.B."/>
            <person name="Moussa E."/>
            <person name="Nair M."/>
            <person name="Reid A.J."/>
            <person name="Sanders M."/>
            <person name="Sharma J."/>
            <person name="Tracey A."/>
            <person name="Quail M.A."/>
            <person name="Weir W."/>
            <person name="Wastling J.M."/>
            <person name="Hall N."/>
            <person name="Willadsen P."/>
            <person name="Lingelbach K."/>
            <person name="Shiels B."/>
            <person name="Tait A."/>
            <person name="Berriman M."/>
            <person name="Allred D.R."/>
            <person name="Pain A."/>
        </authorList>
    </citation>
    <scope>NUCLEOTIDE SEQUENCE</scope>
    <source>
        <strain evidence="3">1802A</strain>
    </source>
</reference>
<feature type="region of interest" description="Disordered" evidence="1">
    <location>
        <begin position="47"/>
        <end position="67"/>
    </location>
</feature>
<evidence type="ECO:0000256" key="1">
    <source>
        <dbReference type="SAM" id="MobiDB-lite"/>
    </source>
</evidence>
<evidence type="ECO:0000256" key="2">
    <source>
        <dbReference type="SAM" id="SignalP"/>
    </source>
</evidence>
<comment type="caution">
    <text evidence="3">The sequence shown here is derived from an EMBL/GenBank/DDBJ whole genome shotgun (WGS) entry which is preliminary data.</text>
</comment>
<gene>
    <name evidence="3" type="ORF">X943_001774</name>
</gene>
<keyword evidence="2" id="KW-0732">Signal</keyword>
<feature type="chain" id="PRO_5041903642" evidence="2">
    <location>
        <begin position="28"/>
        <end position="251"/>
    </location>
</feature>
<accession>A0AAD9GD31</accession>
<evidence type="ECO:0000313" key="4">
    <source>
        <dbReference type="Proteomes" id="UP001195914"/>
    </source>
</evidence>
<dbReference type="AlphaFoldDB" id="A0AAD9GD31"/>
<evidence type="ECO:0000313" key="3">
    <source>
        <dbReference type="EMBL" id="KAK1936162.1"/>
    </source>
</evidence>
<dbReference type="EMBL" id="JAHBMH010000044">
    <property type="protein sequence ID" value="KAK1936162.1"/>
    <property type="molecule type" value="Genomic_DNA"/>
</dbReference>
<reference evidence="3" key="2">
    <citation type="submission" date="2021-05" db="EMBL/GenBank/DDBJ databases">
        <authorList>
            <person name="Pain A."/>
        </authorList>
    </citation>
    <scope>NUCLEOTIDE SEQUENCE</scope>
    <source>
        <strain evidence="3">1802A</strain>
    </source>
</reference>
<name>A0AAD9GD31_BABDI</name>
<feature type="signal peptide" evidence="2">
    <location>
        <begin position="1"/>
        <end position="27"/>
    </location>
</feature>
<organism evidence="3 4">
    <name type="scientific">Babesia divergens</name>
    <dbReference type="NCBI Taxonomy" id="32595"/>
    <lineage>
        <taxon>Eukaryota</taxon>
        <taxon>Sar</taxon>
        <taxon>Alveolata</taxon>
        <taxon>Apicomplexa</taxon>
        <taxon>Aconoidasida</taxon>
        <taxon>Piroplasmida</taxon>
        <taxon>Babesiidae</taxon>
        <taxon>Babesia</taxon>
    </lineage>
</organism>